<organism evidence="3">
    <name type="scientific">Puccinia triticina (isolate 1-1 / race 1 (BBBD))</name>
    <name type="common">Brown leaf rust fungus</name>
    <dbReference type="NCBI Taxonomy" id="630390"/>
    <lineage>
        <taxon>Eukaryota</taxon>
        <taxon>Fungi</taxon>
        <taxon>Dikarya</taxon>
        <taxon>Basidiomycota</taxon>
        <taxon>Pucciniomycotina</taxon>
        <taxon>Pucciniomycetes</taxon>
        <taxon>Pucciniales</taxon>
        <taxon>Pucciniaceae</taxon>
        <taxon>Puccinia</taxon>
    </lineage>
</organism>
<name>A0A0C4EIG4_PUCT1</name>
<accession>A0A0C4EIG4</accession>
<reference evidence="4 5" key="3">
    <citation type="journal article" date="2017" name="G3 (Bethesda)">
        <title>Comparative analysis highlights variable genome content of wheat rusts and divergence of the mating loci.</title>
        <authorList>
            <person name="Cuomo C.A."/>
            <person name="Bakkeren G."/>
            <person name="Khalil H.B."/>
            <person name="Panwar V."/>
            <person name="Joly D."/>
            <person name="Linning R."/>
            <person name="Sakthikumar S."/>
            <person name="Song X."/>
            <person name="Adiconis X."/>
            <person name="Fan L."/>
            <person name="Goldberg J.M."/>
            <person name="Levin J.Z."/>
            <person name="Young S."/>
            <person name="Zeng Q."/>
            <person name="Anikster Y."/>
            <person name="Bruce M."/>
            <person name="Wang M."/>
            <person name="Yin C."/>
            <person name="McCallum B."/>
            <person name="Szabo L.J."/>
            <person name="Hulbert S."/>
            <person name="Chen X."/>
            <person name="Fellers J.P."/>
        </authorList>
    </citation>
    <scope>NUCLEOTIDE SEQUENCE</scope>
    <source>
        <strain evidence="4">isolate 1-1 / race 1 (BBBD)</strain>
        <strain evidence="5">Isolate 1-1 / race 1 (BBBD)</strain>
    </source>
</reference>
<sequence>MANGPCQTLNREHQFSAAFPHENDCSAEDEKDPHDLGIGPSSKPIENDRKPFSLPDELVQYILLAMTSSFPVRLATITLANCSLVCRQWYRLANPLMYSSPMINMGSRLRALSFLDRLVDELLEYELELMDSVKREPRPGSLIDQMRRLMFFGEGRWRHRASFDSRPDVVDRSTLHEILNRLWCCTHLEALVFVELPFTNPLHRPLVNRYPASLSTLILLTPLSHFELLFVLRDLPSLRHLCIGSHDDTSTVPAEHHTLFSRDQLPSSNLRSFGISARTLEAWLRTGMPWYQSILNLLVVPSVRSITTLHLELADEDDERHLLAILGRPPASNPDRTLDALSSSPSVGDTPGPERLFKLETVFLRGLSSVLMAESLSRLQGIRKLCLSSIYGTALRCPSPAAPEQHPEEPSLPLDPESLGGLESQLTRITVGPTARRTLSSRNFVWQSIPSSLEELSIDITRLSDHGPWNRRSADQLTRTLTALITSQQCPNLRSLGSILADPAFEFGIFGPNRLSPPLSDFVHAAQSHHVRLVQSFWCDSFVVNPSGTDWYQ</sequence>
<evidence type="ECO:0000313" key="4">
    <source>
        <dbReference type="EnsemblFungi" id="PTTG_00531-t43_1-p1"/>
    </source>
</evidence>
<evidence type="ECO:0000313" key="3">
    <source>
        <dbReference type="EMBL" id="OAV99678.1"/>
    </source>
</evidence>
<dbReference type="SUPFAM" id="SSF81383">
    <property type="entry name" value="F-box domain"/>
    <property type="match status" value="1"/>
</dbReference>
<evidence type="ECO:0000313" key="5">
    <source>
        <dbReference type="Proteomes" id="UP000005240"/>
    </source>
</evidence>
<keyword evidence="5" id="KW-1185">Reference proteome</keyword>
<dbReference type="OMA" id="HENDCSA"/>
<reference evidence="4" key="4">
    <citation type="submission" date="2025-05" db="UniProtKB">
        <authorList>
            <consortium name="EnsemblFungi"/>
        </authorList>
    </citation>
    <scope>IDENTIFICATION</scope>
    <source>
        <strain evidence="4">isolate 1-1 / race 1 (BBBD)</strain>
    </source>
</reference>
<dbReference type="Proteomes" id="UP000005240">
    <property type="component" value="Unassembled WGS sequence"/>
</dbReference>
<proteinExistence type="predicted"/>
<reference evidence="3" key="2">
    <citation type="submission" date="2016-05" db="EMBL/GenBank/DDBJ databases">
        <title>Comparative analysis highlights variable genome content of wheat rusts and divergence of the mating loci.</title>
        <authorList>
            <person name="Cuomo C.A."/>
            <person name="Bakkeren G."/>
            <person name="Szabo L."/>
            <person name="Khalil H."/>
            <person name="Joly D."/>
            <person name="Goldberg J."/>
            <person name="Young S."/>
            <person name="Zeng Q."/>
            <person name="Fellers J."/>
        </authorList>
    </citation>
    <scope>NUCLEOTIDE SEQUENCE [LARGE SCALE GENOMIC DNA]</scope>
    <source>
        <strain evidence="3">1-1 BBBD Race 1</strain>
    </source>
</reference>
<gene>
    <name evidence="3" type="ORF">PTTG_00531</name>
</gene>
<protein>
    <submittedName>
        <fullName evidence="4">F-box domain-containing protein</fullName>
    </submittedName>
</protein>
<dbReference type="EnsemblFungi" id="PTTG_00531-t43_1">
    <property type="protein sequence ID" value="PTTG_00531-t43_1-p1"/>
    <property type="gene ID" value="PTTG_00531"/>
</dbReference>
<dbReference type="Gene3D" id="3.80.10.10">
    <property type="entry name" value="Ribonuclease Inhibitor"/>
    <property type="match status" value="1"/>
</dbReference>
<dbReference type="CDD" id="cd09917">
    <property type="entry name" value="F-box_SF"/>
    <property type="match status" value="1"/>
</dbReference>
<evidence type="ECO:0000256" key="1">
    <source>
        <dbReference type="SAM" id="MobiDB-lite"/>
    </source>
</evidence>
<dbReference type="OrthoDB" id="2125396at2759"/>
<dbReference type="InterPro" id="IPR036047">
    <property type="entry name" value="F-box-like_dom_sf"/>
</dbReference>
<dbReference type="AlphaFoldDB" id="A0A0C4EIG4"/>
<reference evidence="3" key="1">
    <citation type="submission" date="2009-11" db="EMBL/GenBank/DDBJ databases">
        <authorList>
            <consortium name="The Broad Institute Genome Sequencing Platform"/>
            <person name="Ward D."/>
            <person name="Feldgarden M."/>
            <person name="Earl A."/>
            <person name="Young S.K."/>
            <person name="Zeng Q."/>
            <person name="Koehrsen M."/>
            <person name="Alvarado L."/>
            <person name="Berlin A."/>
            <person name="Bochicchio J."/>
            <person name="Borenstein D."/>
            <person name="Chapman S.B."/>
            <person name="Chen Z."/>
            <person name="Engels R."/>
            <person name="Freedman E."/>
            <person name="Gellesch M."/>
            <person name="Goldberg J."/>
            <person name="Griggs A."/>
            <person name="Gujja S."/>
            <person name="Heilman E."/>
            <person name="Heiman D."/>
            <person name="Hepburn T."/>
            <person name="Howarth C."/>
            <person name="Jen D."/>
            <person name="Larson L."/>
            <person name="Lewis B."/>
            <person name="Mehta T."/>
            <person name="Park D."/>
            <person name="Pearson M."/>
            <person name="Roberts A."/>
            <person name="Saif S."/>
            <person name="Shea T."/>
            <person name="Shenoy N."/>
            <person name="Sisk P."/>
            <person name="Stolte C."/>
            <person name="Sykes S."/>
            <person name="Thomson T."/>
            <person name="Walk T."/>
            <person name="White J."/>
            <person name="Yandava C."/>
            <person name="Izard J."/>
            <person name="Baranova O.V."/>
            <person name="Blanton J.M."/>
            <person name="Tanner A.C."/>
            <person name="Dewhirst F.E."/>
            <person name="Haas B."/>
            <person name="Nusbaum C."/>
            <person name="Birren B."/>
        </authorList>
    </citation>
    <scope>NUCLEOTIDE SEQUENCE [LARGE SCALE GENOMIC DNA]</scope>
    <source>
        <strain evidence="3">1-1 BBBD Race 1</strain>
    </source>
</reference>
<dbReference type="Pfam" id="PF12937">
    <property type="entry name" value="F-box-like"/>
    <property type="match status" value="1"/>
</dbReference>
<dbReference type="InterPro" id="IPR001810">
    <property type="entry name" value="F-box_dom"/>
</dbReference>
<feature type="domain" description="F-box" evidence="2">
    <location>
        <begin position="53"/>
        <end position="95"/>
    </location>
</feature>
<dbReference type="InterPro" id="IPR032675">
    <property type="entry name" value="LRR_dom_sf"/>
</dbReference>
<feature type="region of interest" description="Disordered" evidence="1">
    <location>
        <begin position="23"/>
        <end position="49"/>
    </location>
</feature>
<evidence type="ECO:0000259" key="2">
    <source>
        <dbReference type="Pfam" id="PF12937"/>
    </source>
</evidence>
<dbReference type="VEuPathDB" id="FungiDB:PTTG_00531"/>
<dbReference type="EMBL" id="ADAS02000002">
    <property type="protein sequence ID" value="OAV99678.1"/>
    <property type="molecule type" value="Genomic_DNA"/>
</dbReference>